<dbReference type="EMBL" id="JADCNL010000013">
    <property type="protein sequence ID" value="KAG0454774.1"/>
    <property type="molecule type" value="Genomic_DNA"/>
</dbReference>
<evidence type="ECO:0000313" key="4">
    <source>
        <dbReference type="EMBL" id="KAG0454774.1"/>
    </source>
</evidence>
<feature type="domain" description="SWIM-type" evidence="3">
    <location>
        <begin position="44"/>
        <end position="74"/>
    </location>
</feature>
<dbReference type="Pfam" id="PF04434">
    <property type="entry name" value="SWIM"/>
    <property type="match status" value="1"/>
</dbReference>
<comment type="caution">
    <text evidence="4">The sequence shown here is derived from an EMBL/GenBank/DDBJ whole genome shotgun (WGS) entry which is preliminary data.</text>
</comment>
<dbReference type="Gene3D" id="3.30.40.10">
    <property type="entry name" value="Zinc/RING finger domain, C3HC4 (zinc finger)"/>
    <property type="match status" value="1"/>
</dbReference>
<dbReference type="InterPro" id="IPR001841">
    <property type="entry name" value="Znf_RING"/>
</dbReference>
<reference evidence="4 5" key="1">
    <citation type="journal article" date="2020" name="Nat. Food">
        <title>A phased Vanilla planifolia genome enables genetic improvement of flavour and production.</title>
        <authorList>
            <person name="Hasing T."/>
            <person name="Tang H."/>
            <person name="Brym M."/>
            <person name="Khazi F."/>
            <person name="Huang T."/>
            <person name="Chambers A.H."/>
        </authorList>
    </citation>
    <scope>NUCLEOTIDE SEQUENCE [LARGE SCALE GENOMIC DNA]</scope>
    <source>
        <tissue evidence="4">Leaf</tissue>
    </source>
</reference>
<evidence type="ECO:0000259" key="2">
    <source>
        <dbReference type="PROSITE" id="PS50089"/>
    </source>
</evidence>
<dbReference type="InterPro" id="IPR013083">
    <property type="entry name" value="Znf_RING/FYVE/PHD"/>
</dbReference>
<evidence type="ECO:0000256" key="1">
    <source>
        <dbReference type="PROSITE-ProRule" id="PRU00175"/>
    </source>
</evidence>
<keyword evidence="1" id="KW-0862">Zinc</keyword>
<gene>
    <name evidence="4" type="ORF">HPP92_024066</name>
</gene>
<evidence type="ECO:0000259" key="3">
    <source>
        <dbReference type="PROSITE" id="PS50966"/>
    </source>
</evidence>
<dbReference type="Pfam" id="PF13639">
    <property type="entry name" value="zf-RING_2"/>
    <property type="match status" value="1"/>
</dbReference>
<proteinExistence type="predicted"/>
<dbReference type="PROSITE" id="PS50089">
    <property type="entry name" value="ZF_RING_2"/>
    <property type="match status" value="1"/>
</dbReference>
<feature type="domain" description="RING-type" evidence="2">
    <location>
        <begin position="144"/>
        <end position="190"/>
    </location>
</feature>
<keyword evidence="5" id="KW-1185">Reference proteome</keyword>
<evidence type="ECO:0000313" key="5">
    <source>
        <dbReference type="Proteomes" id="UP000636800"/>
    </source>
</evidence>
<dbReference type="PROSITE" id="PS50966">
    <property type="entry name" value="ZF_SWIM"/>
    <property type="match status" value="1"/>
</dbReference>
<dbReference type="PANTHER" id="PTHR21540:SF0">
    <property type="entry name" value="PHD FAMILY PROTEIN"/>
    <property type="match status" value="1"/>
</dbReference>
<evidence type="ECO:0008006" key="6">
    <source>
        <dbReference type="Google" id="ProtNLM"/>
    </source>
</evidence>
<dbReference type="AlphaFoldDB" id="A0A835PK71"/>
<name>A0A835PK71_VANPL</name>
<dbReference type="SUPFAM" id="SSF57850">
    <property type="entry name" value="RING/U-box"/>
    <property type="match status" value="1"/>
</dbReference>
<accession>A0A835PK71</accession>
<dbReference type="InterPro" id="IPR007527">
    <property type="entry name" value="Znf_SWIM"/>
</dbReference>
<dbReference type="OrthoDB" id="6108017at2759"/>
<organism evidence="4 5">
    <name type="scientific">Vanilla planifolia</name>
    <name type="common">Vanilla</name>
    <dbReference type="NCBI Taxonomy" id="51239"/>
    <lineage>
        <taxon>Eukaryota</taxon>
        <taxon>Viridiplantae</taxon>
        <taxon>Streptophyta</taxon>
        <taxon>Embryophyta</taxon>
        <taxon>Tracheophyta</taxon>
        <taxon>Spermatophyta</taxon>
        <taxon>Magnoliopsida</taxon>
        <taxon>Liliopsida</taxon>
        <taxon>Asparagales</taxon>
        <taxon>Orchidaceae</taxon>
        <taxon>Vanilloideae</taxon>
        <taxon>Vanilleae</taxon>
        <taxon>Vanilla</taxon>
    </lineage>
</organism>
<dbReference type="GO" id="GO:0061630">
    <property type="term" value="F:ubiquitin protein ligase activity"/>
    <property type="evidence" value="ECO:0007669"/>
    <property type="project" value="InterPro"/>
</dbReference>
<keyword evidence="1" id="KW-0863">Zinc-finger</keyword>
<dbReference type="GO" id="GO:0008270">
    <property type="term" value="F:zinc ion binding"/>
    <property type="evidence" value="ECO:0007669"/>
    <property type="project" value="UniProtKB-KW"/>
</dbReference>
<sequence>MESVGCNSLHLADNRLSRALQHPLRLLYREGPTFHVLGSTGNVYVVMLVSSPTCTCPDRSSRCKHILFVLLRVLRVPISHPCLLLLRRRRHFLRPSLLAHLIASPTSPDSLAGRRARERFHFLFRLSAATPLPMERTNEHARKCPVCWEEMDQGMLVSTCGTCGNSLHRECLDRWKQAQGRRTATCVMCRARWREMRPHTEQYINLAAYVGEGEEVDGAAGRSPSCLASASPG</sequence>
<dbReference type="Proteomes" id="UP000636800">
    <property type="component" value="Chromosome 13"/>
</dbReference>
<dbReference type="PANTHER" id="PTHR21540">
    <property type="entry name" value="RING FINGER AND SWIM DOMAIN-CONTAINING PROTEIN 2"/>
    <property type="match status" value="1"/>
</dbReference>
<dbReference type="InterPro" id="IPR039903">
    <property type="entry name" value="Zswim2"/>
</dbReference>
<keyword evidence="1" id="KW-0479">Metal-binding</keyword>
<protein>
    <recommendedName>
        <fullName evidence="6">Mitogen-activated protein kinase kinase kinase 1</fullName>
    </recommendedName>
</protein>